<dbReference type="PANTHER" id="PTHR13021">
    <property type="entry name" value="PRE-MRNA-SPLICING FACTOR ISY1"/>
    <property type="match status" value="1"/>
</dbReference>
<evidence type="ECO:0000256" key="3">
    <source>
        <dbReference type="ARBA" id="ARBA00023242"/>
    </source>
</evidence>
<evidence type="ECO:0000256" key="4">
    <source>
        <dbReference type="SAM" id="MobiDB-lite"/>
    </source>
</evidence>
<comment type="caution">
    <text evidence="5">The sequence shown here is derived from an EMBL/GenBank/DDBJ whole genome shotgun (WGS) entry which is preliminary data.</text>
</comment>
<dbReference type="InterPro" id="IPR037200">
    <property type="entry name" value="Isy1_sf"/>
</dbReference>
<dbReference type="GO" id="GO:0005634">
    <property type="term" value="C:nucleus"/>
    <property type="evidence" value="ECO:0007669"/>
    <property type="project" value="UniProtKB-SubCell"/>
</dbReference>
<protein>
    <recommendedName>
        <fullName evidence="7">Pre-mRNA-splicing factor ISY1</fullName>
    </recommendedName>
</protein>
<dbReference type="AlphaFoldDB" id="A0AAN7YW50"/>
<evidence type="ECO:0008006" key="7">
    <source>
        <dbReference type="Google" id="ProtNLM"/>
    </source>
</evidence>
<dbReference type="InterPro" id="IPR009360">
    <property type="entry name" value="Isy1"/>
</dbReference>
<reference evidence="5 6" key="1">
    <citation type="submission" date="2023-11" db="EMBL/GenBank/DDBJ databases">
        <title>Dfirmibasis_genome.</title>
        <authorList>
            <person name="Edelbroek B."/>
            <person name="Kjellin J."/>
            <person name="Jerlstrom-Hultqvist J."/>
            <person name="Soderbom F."/>
        </authorList>
    </citation>
    <scope>NUCLEOTIDE SEQUENCE [LARGE SCALE GENOMIC DNA]</scope>
    <source>
        <strain evidence="5 6">TNS-C-14</strain>
    </source>
</reference>
<dbReference type="InterPro" id="IPR029012">
    <property type="entry name" value="Helix_hairpin_bin_sf"/>
</dbReference>
<accession>A0AAN7YW50</accession>
<dbReference type="EMBL" id="JAVFKY010000002">
    <property type="protein sequence ID" value="KAK5580671.1"/>
    <property type="molecule type" value="Genomic_DNA"/>
</dbReference>
<gene>
    <name evidence="5" type="ORF">RB653_000694</name>
</gene>
<evidence type="ECO:0000256" key="2">
    <source>
        <dbReference type="ARBA" id="ARBA00007002"/>
    </source>
</evidence>
<keyword evidence="6" id="KW-1185">Reference proteome</keyword>
<evidence type="ECO:0000313" key="5">
    <source>
        <dbReference type="EMBL" id="KAK5580671.1"/>
    </source>
</evidence>
<sequence length="287" mass="34020">MARNEEKAKSMLNRYLQLKGNESRQEERRPYLSNECDSLFDAEKWRRQILKEITRGISEIQNSALDEYKIRDLNDHINKLVREKGHWERRILQLGGPNHRALAPKVFDADGKEPLGAGTYRYYGEAKNLPGVAELFEKPEQTLYGTEKKTRQDLYKYVDSDYYGYRDDEDGKLEDIEKEYEKYAIQQNVENWKKQQREKFQINGNRFSGVNKNIENQNNTNKDEINIDDNDDDDNENKNNNNNNNNNTEEQEDVKFKSYVSLPSTSQIESILLEKRKEELRKRYAQN</sequence>
<comment type="similarity">
    <text evidence="2">Belongs to the ISY1 family.</text>
</comment>
<dbReference type="Proteomes" id="UP001344447">
    <property type="component" value="Unassembled WGS sequence"/>
</dbReference>
<organism evidence="5 6">
    <name type="scientific">Dictyostelium firmibasis</name>
    <dbReference type="NCBI Taxonomy" id="79012"/>
    <lineage>
        <taxon>Eukaryota</taxon>
        <taxon>Amoebozoa</taxon>
        <taxon>Evosea</taxon>
        <taxon>Eumycetozoa</taxon>
        <taxon>Dictyostelia</taxon>
        <taxon>Dictyosteliales</taxon>
        <taxon>Dictyosteliaceae</taxon>
        <taxon>Dictyostelium</taxon>
    </lineage>
</organism>
<evidence type="ECO:0000313" key="6">
    <source>
        <dbReference type="Proteomes" id="UP001344447"/>
    </source>
</evidence>
<name>A0AAN7YW50_9MYCE</name>
<dbReference type="FunFam" id="1.10.287.660:FF:000001">
    <property type="entry name" value="pre-mRNA-splicing factor ISY1 homolog"/>
    <property type="match status" value="1"/>
</dbReference>
<proteinExistence type="inferred from homology"/>
<comment type="subcellular location">
    <subcellularLocation>
        <location evidence="1">Nucleus</location>
    </subcellularLocation>
</comment>
<feature type="region of interest" description="Disordered" evidence="4">
    <location>
        <begin position="203"/>
        <end position="253"/>
    </location>
</feature>
<keyword evidence="3" id="KW-0539">Nucleus</keyword>
<evidence type="ECO:0000256" key="1">
    <source>
        <dbReference type="ARBA" id="ARBA00004123"/>
    </source>
</evidence>
<feature type="compositionally biased region" description="Acidic residues" evidence="4">
    <location>
        <begin position="226"/>
        <end position="235"/>
    </location>
</feature>
<dbReference type="SUPFAM" id="SSF140102">
    <property type="entry name" value="ISY1 domain-like"/>
    <property type="match status" value="1"/>
</dbReference>
<dbReference type="Pfam" id="PF06246">
    <property type="entry name" value="Isy1"/>
    <property type="match status" value="1"/>
</dbReference>
<dbReference type="Gene3D" id="1.10.287.660">
    <property type="entry name" value="Helix hairpin bin"/>
    <property type="match status" value="1"/>
</dbReference>
<feature type="compositionally biased region" description="Low complexity" evidence="4">
    <location>
        <begin position="238"/>
        <end position="248"/>
    </location>
</feature>
<feature type="compositionally biased region" description="Low complexity" evidence="4">
    <location>
        <begin position="211"/>
        <end position="220"/>
    </location>
</feature>
<dbReference type="GO" id="GO:0000350">
    <property type="term" value="P:generation of catalytic spliceosome for second transesterification step"/>
    <property type="evidence" value="ECO:0007669"/>
    <property type="project" value="InterPro"/>
</dbReference>